<dbReference type="EMBL" id="JBHMFE010000008">
    <property type="protein sequence ID" value="MFB9107740.1"/>
    <property type="molecule type" value="Genomic_DNA"/>
</dbReference>
<accession>A0ABV5H774</accession>
<reference evidence="2 3" key="1">
    <citation type="submission" date="2024-09" db="EMBL/GenBank/DDBJ databases">
        <authorList>
            <person name="Sun Q."/>
            <person name="Mori K."/>
        </authorList>
    </citation>
    <scope>NUCLEOTIDE SEQUENCE [LARGE SCALE GENOMIC DNA]</scope>
    <source>
        <strain evidence="2 3">CECT 8365</strain>
    </source>
</reference>
<evidence type="ECO:0000313" key="2">
    <source>
        <dbReference type="EMBL" id="MFB9107740.1"/>
    </source>
</evidence>
<evidence type="ECO:0000313" key="3">
    <source>
        <dbReference type="Proteomes" id="UP001589562"/>
    </source>
</evidence>
<keyword evidence="3" id="KW-1185">Reference proteome</keyword>
<gene>
    <name evidence="2" type="ORF">ACFFVK_04050</name>
</gene>
<keyword evidence="1" id="KW-0812">Transmembrane</keyword>
<keyword evidence="1" id="KW-1133">Transmembrane helix</keyword>
<protein>
    <recommendedName>
        <fullName evidence="4">DUF4760 domain-containing protein</fullName>
    </recommendedName>
</protein>
<dbReference type="RefSeq" id="WP_278009398.1">
    <property type="nucleotide sequence ID" value="NZ_CP121112.1"/>
</dbReference>
<evidence type="ECO:0008006" key="4">
    <source>
        <dbReference type="Google" id="ProtNLM"/>
    </source>
</evidence>
<comment type="caution">
    <text evidence="2">The sequence shown here is derived from an EMBL/GenBank/DDBJ whole genome shotgun (WGS) entry which is preliminary data.</text>
</comment>
<sequence>MEDLLKTILGSSIVTTILTSAIVYYFHKKTERSNAVIKHEFDRISQIHNTDFEWRKKTTELLGQVYTHLNRTRLAFENTYSRLEKYDAKFEDEIMYNSNKKIRDILLENGHHLPPELLGEASKLIEHYDAWLVKYHHLRKMNEDKNTIHIYVGTDRFPFPKKAEGMFKEKYEEMFQKIRQL</sequence>
<dbReference type="Proteomes" id="UP001589562">
    <property type="component" value="Unassembled WGS sequence"/>
</dbReference>
<organism evidence="2 3">
    <name type="scientific">Flavobacterium gyeonganense</name>
    <dbReference type="NCBI Taxonomy" id="1310418"/>
    <lineage>
        <taxon>Bacteria</taxon>
        <taxon>Pseudomonadati</taxon>
        <taxon>Bacteroidota</taxon>
        <taxon>Flavobacteriia</taxon>
        <taxon>Flavobacteriales</taxon>
        <taxon>Flavobacteriaceae</taxon>
        <taxon>Flavobacterium</taxon>
    </lineage>
</organism>
<keyword evidence="1" id="KW-0472">Membrane</keyword>
<name>A0ABV5H774_9FLAO</name>
<evidence type="ECO:0000256" key="1">
    <source>
        <dbReference type="SAM" id="Phobius"/>
    </source>
</evidence>
<feature type="transmembrane region" description="Helical" evidence="1">
    <location>
        <begin position="6"/>
        <end position="26"/>
    </location>
</feature>
<proteinExistence type="predicted"/>